<comment type="caution">
    <text evidence="2">The sequence shown here is derived from an EMBL/GenBank/DDBJ whole genome shotgun (WGS) entry which is preliminary data.</text>
</comment>
<keyword evidence="1" id="KW-0812">Transmembrane</keyword>
<evidence type="ECO:0000313" key="3">
    <source>
        <dbReference type="Proteomes" id="UP000528457"/>
    </source>
</evidence>
<evidence type="ECO:0000256" key="1">
    <source>
        <dbReference type="SAM" id="Phobius"/>
    </source>
</evidence>
<organism evidence="2 3">
    <name type="scientific">Pseudoteredinibacter isoporae</name>
    <dbReference type="NCBI Taxonomy" id="570281"/>
    <lineage>
        <taxon>Bacteria</taxon>
        <taxon>Pseudomonadati</taxon>
        <taxon>Pseudomonadota</taxon>
        <taxon>Gammaproteobacteria</taxon>
        <taxon>Cellvibrionales</taxon>
        <taxon>Cellvibrionaceae</taxon>
        <taxon>Pseudoteredinibacter</taxon>
    </lineage>
</organism>
<accession>A0A7X0JV78</accession>
<evidence type="ECO:0000313" key="2">
    <source>
        <dbReference type="EMBL" id="MBB6521916.1"/>
    </source>
</evidence>
<dbReference type="EMBL" id="JACHHT010000002">
    <property type="protein sequence ID" value="MBB6521916.1"/>
    <property type="molecule type" value="Genomic_DNA"/>
</dbReference>
<gene>
    <name evidence="2" type="ORF">HNR48_002201</name>
</gene>
<feature type="transmembrane region" description="Helical" evidence="1">
    <location>
        <begin position="7"/>
        <end position="26"/>
    </location>
</feature>
<keyword evidence="1" id="KW-1133">Transmembrane helix</keyword>
<dbReference type="AlphaFoldDB" id="A0A7X0JV78"/>
<keyword evidence="3" id="KW-1185">Reference proteome</keyword>
<dbReference type="Proteomes" id="UP000528457">
    <property type="component" value="Unassembled WGS sequence"/>
</dbReference>
<feature type="transmembrane region" description="Helical" evidence="1">
    <location>
        <begin position="46"/>
        <end position="65"/>
    </location>
</feature>
<keyword evidence="1" id="KW-0472">Membrane</keyword>
<dbReference type="InParanoid" id="A0A7X0JV78"/>
<name>A0A7X0JV78_9GAMM</name>
<reference evidence="2 3" key="1">
    <citation type="submission" date="2020-08" db="EMBL/GenBank/DDBJ databases">
        <title>Genomic Encyclopedia of Type Strains, Phase IV (KMG-IV): sequencing the most valuable type-strain genomes for metagenomic binning, comparative biology and taxonomic classification.</title>
        <authorList>
            <person name="Goeker M."/>
        </authorList>
    </citation>
    <scope>NUCLEOTIDE SEQUENCE [LARGE SCALE GENOMIC DNA]</scope>
    <source>
        <strain evidence="2 3">DSM 22368</strain>
    </source>
</reference>
<sequence>MIEYWKKCFPFTIGIILSVFFVLFAIEFVRMLDLDDLEDTLSTLPYLWVGIGCGLFGVPLVMFGIDRLTGEES</sequence>
<protein>
    <submittedName>
        <fullName evidence="2">Uncharacterized protein</fullName>
    </submittedName>
</protein>
<proteinExistence type="predicted"/>